<comment type="caution">
    <text evidence="4">The sequence shown here is derived from an EMBL/GenBank/DDBJ whole genome shotgun (WGS) entry which is preliminary data.</text>
</comment>
<sequence length="243" mass="24988">EGDGGGWSTGSRDDPRSTGSRDEPRPTGSRAAVGWRSDGPRPATPRDDPGAGVDLRDDLTAPNGPKGVPKLDLPPAAILTSPEDPSSPNGPPAAILGPSLRCPAGDTAFPLALGPLTVHSLGVGGVGPAATLPLGFKSTRLFPSTRRPARRCLYTCRVLAGPRCEIVAEDDPGKVLVGPTPDLCHARLLQALGEAGGHPRATPPPTPGAGDEFFGLSHPTVRRLLQGGEVVGGFAHPEEEEEE</sequence>
<dbReference type="Proteomes" id="UP000518911">
    <property type="component" value="Unassembled WGS sequence"/>
</dbReference>
<evidence type="ECO:0000313" key="5">
    <source>
        <dbReference type="Proteomes" id="UP000518911"/>
    </source>
</evidence>
<accession>A0A7L3X2C6</accession>
<dbReference type="AlphaFoldDB" id="A0A7L3X2C6"/>
<dbReference type="Pfam" id="PF05965">
    <property type="entry name" value="FYRC"/>
    <property type="match status" value="1"/>
</dbReference>
<evidence type="ECO:0000256" key="1">
    <source>
        <dbReference type="ARBA" id="ARBA00004123"/>
    </source>
</evidence>
<gene>
    <name evidence="4" type="primary">Tbrg1</name>
    <name evidence="4" type="ORF">ATLROG_R14656</name>
</gene>
<feature type="compositionally biased region" description="Basic and acidic residues" evidence="3">
    <location>
        <begin position="44"/>
        <end position="59"/>
    </location>
</feature>
<feature type="non-terminal residue" evidence="4">
    <location>
        <position position="243"/>
    </location>
</feature>
<feature type="non-terminal residue" evidence="4">
    <location>
        <position position="1"/>
    </location>
</feature>
<feature type="compositionally biased region" description="Basic and acidic residues" evidence="3">
    <location>
        <begin position="11"/>
        <end position="25"/>
    </location>
</feature>
<name>A0A7L3X2C6_9GRUI</name>
<evidence type="ECO:0000256" key="3">
    <source>
        <dbReference type="SAM" id="MobiDB-lite"/>
    </source>
</evidence>
<dbReference type="PROSITE" id="PS51542">
    <property type="entry name" value="FYRN"/>
    <property type="match status" value="1"/>
</dbReference>
<comment type="subcellular location">
    <subcellularLocation>
        <location evidence="1">Nucleus</location>
    </subcellularLocation>
</comment>
<feature type="region of interest" description="Disordered" evidence="3">
    <location>
        <begin position="1"/>
        <end position="96"/>
    </location>
</feature>
<evidence type="ECO:0000256" key="2">
    <source>
        <dbReference type="ARBA" id="ARBA00023242"/>
    </source>
</evidence>
<dbReference type="InterPro" id="IPR003889">
    <property type="entry name" value="FYrich_C"/>
</dbReference>
<dbReference type="SMART" id="SM00541">
    <property type="entry name" value="FYRN"/>
    <property type="match status" value="1"/>
</dbReference>
<reference evidence="4 5" key="1">
    <citation type="submission" date="2019-09" db="EMBL/GenBank/DDBJ databases">
        <title>Bird 10,000 Genomes (B10K) Project - Family phase.</title>
        <authorList>
            <person name="Zhang G."/>
        </authorList>
    </citation>
    <scope>NUCLEOTIDE SEQUENCE [LARGE SCALE GENOMIC DNA]</scope>
    <source>
        <strain evidence="4">OUT-0055</strain>
        <tissue evidence="4">Blood</tissue>
    </source>
</reference>
<dbReference type="GO" id="GO:0005634">
    <property type="term" value="C:nucleus"/>
    <property type="evidence" value="ECO:0007669"/>
    <property type="project" value="UniProtKB-SubCell"/>
</dbReference>
<proteinExistence type="predicted"/>
<organism evidence="4 5">
    <name type="scientific">Atlantisia rogersi</name>
    <name type="common">Inaccessible Island rail</name>
    <dbReference type="NCBI Taxonomy" id="2478892"/>
    <lineage>
        <taxon>Eukaryota</taxon>
        <taxon>Metazoa</taxon>
        <taxon>Chordata</taxon>
        <taxon>Craniata</taxon>
        <taxon>Vertebrata</taxon>
        <taxon>Euteleostomi</taxon>
        <taxon>Archelosauria</taxon>
        <taxon>Archosauria</taxon>
        <taxon>Dinosauria</taxon>
        <taxon>Saurischia</taxon>
        <taxon>Theropoda</taxon>
        <taxon>Coelurosauria</taxon>
        <taxon>Aves</taxon>
        <taxon>Neognathae</taxon>
        <taxon>Neoaves</taxon>
        <taxon>Gruiformes</taxon>
        <taxon>Rallidae</taxon>
        <taxon>Atlantisia</taxon>
    </lineage>
</organism>
<dbReference type="InterPro" id="IPR003888">
    <property type="entry name" value="FYrich_N"/>
</dbReference>
<dbReference type="OrthoDB" id="285793at2759"/>
<protein>
    <submittedName>
        <fullName evidence="4">TBRG1 regulator</fullName>
    </submittedName>
</protein>
<keyword evidence="2" id="KW-0539">Nucleus</keyword>
<evidence type="ECO:0000313" key="4">
    <source>
        <dbReference type="EMBL" id="NXV82655.1"/>
    </source>
</evidence>
<dbReference type="Gene3D" id="3.30.160.360">
    <property type="match status" value="1"/>
</dbReference>
<keyword evidence="5" id="KW-1185">Reference proteome</keyword>
<dbReference type="EMBL" id="VZUJ01140476">
    <property type="protein sequence ID" value="NXV82655.1"/>
    <property type="molecule type" value="Genomic_DNA"/>
</dbReference>
<dbReference type="Pfam" id="PF05964">
    <property type="entry name" value="FYRN"/>
    <property type="match status" value="1"/>
</dbReference>
<dbReference type="PROSITE" id="PS51543">
    <property type="entry name" value="FYRC"/>
    <property type="match status" value="1"/>
</dbReference>